<gene>
    <name evidence="1" type="ORF">CHCC16736_4217</name>
</gene>
<dbReference type="AlphaFoldDB" id="A0A8B5Y9T5"/>
<reference evidence="1 2" key="1">
    <citation type="submission" date="2019-06" db="EMBL/GenBank/DDBJ databases">
        <title>Genome sequence analysis of &gt;100 Bacillus licheniformis strains suggests intrinsic resistance to this species.</title>
        <authorList>
            <person name="Wels M."/>
            <person name="Siezen R.J."/>
            <person name="Johansen E."/>
            <person name="Stuer-Lauridsen B."/>
            <person name="Bjerre K."/>
            <person name="Nielsen B.K.K."/>
        </authorList>
    </citation>
    <scope>NUCLEOTIDE SEQUENCE [LARGE SCALE GENOMIC DNA]</scope>
    <source>
        <strain evidence="1 2">BAC-16736</strain>
    </source>
</reference>
<comment type="caution">
    <text evidence="1">The sequence shown here is derived from an EMBL/GenBank/DDBJ whole genome shotgun (WGS) entry which is preliminary data.</text>
</comment>
<sequence length="41" mass="4675">MKKISTRILRGKGKIKIPKYKIYYGVGGTINDITKDNEAYV</sequence>
<organism evidence="1 2">
    <name type="scientific">Bacillus licheniformis</name>
    <dbReference type="NCBI Taxonomy" id="1402"/>
    <lineage>
        <taxon>Bacteria</taxon>
        <taxon>Bacillati</taxon>
        <taxon>Bacillota</taxon>
        <taxon>Bacilli</taxon>
        <taxon>Bacillales</taxon>
        <taxon>Bacillaceae</taxon>
        <taxon>Bacillus</taxon>
    </lineage>
</organism>
<accession>A0A8B5Y9T5</accession>
<dbReference type="EMBL" id="NILC01000026">
    <property type="protein sequence ID" value="TWL25334.1"/>
    <property type="molecule type" value="Genomic_DNA"/>
</dbReference>
<evidence type="ECO:0000313" key="1">
    <source>
        <dbReference type="EMBL" id="TWL25334.1"/>
    </source>
</evidence>
<evidence type="ECO:0000313" key="2">
    <source>
        <dbReference type="Proteomes" id="UP000435910"/>
    </source>
</evidence>
<dbReference type="Proteomes" id="UP000435910">
    <property type="component" value="Unassembled WGS sequence"/>
</dbReference>
<name>A0A8B5Y9T5_BACLI</name>
<proteinExistence type="predicted"/>
<protein>
    <submittedName>
        <fullName evidence="1">Uncharacterized protein</fullName>
    </submittedName>
</protein>